<evidence type="ECO:0000313" key="10">
    <source>
        <dbReference type="EMBL" id="CUS22753.1"/>
    </source>
</evidence>
<feature type="region of interest" description="Disordered" evidence="7">
    <location>
        <begin position="457"/>
        <end position="478"/>
    </location>
</feature>
<dbReference type="InterPro" id="IPR005828">
    <property type="entry name" value="MFS_sugar_transport-like"/>
</dbReference>
<evidence type="ECO:0000256" key="6">
    <source>
        <dbReference type="ARBA" id="ARBA00023136"/>
    </source>
</evidence>
<name>A0A0P1KRI9_9SACH</name>
<dbReference type="GO" id="GO:0005351">
    <property type="term" value="F:carbohydrate:proton symporter activity"/>
    <property type="evidence" value="ECO:0007669"/>
    <property type="project" value="TreeGrafter"/>
</dbReference>
<dbReference type="SUPFAM" id="SSF103473">
    <property type="entry name" value="MFS general substrate transporter"/>
    <property type="match status" value="1"/>
</dbReference>
<evidence type="ECO:0000313" key="11">
    <source>
        <dbReference type="Proteomes" id="UP000236544"/>
    </source>
</evidence>
<dbReference type="Pfam" id="PF00083">
    <property type="entry name" value="Sugar_tr"/>
    <property type="match status" value="1"/>
</dbReference>
<keyword evidence="6 8" id="KW-0472">Membrane</keyword>
<feature type="transmembrane region" description="Helical" evidence="8">
    <location>
        <begin position="411"/>
        <end position="432"/>
    </location>
</feature>
<dbReference type="EMBL" id="LN890530">
    <property type="protein sequence ID" value="CUS22753.1"/>
    <property type="molecule type" value="Genomic_DNA"/>
</dbReference>
<accession>A0A0P1KRI9</accession>
<evidence type="ECO:0000256" key="3">
    <source>
        <dbReference type="ARBA" id="ARBA00022448"/>
    </source>
</evidence>
<proteinExistence type="inferred from homology"/>
<evidence type="ECO:0000256" key="1">
    <source>
        <dbReference type="ARBA" id="ARBA00004141"/>
    </source>
</evidence>
<gene>
    <name evidence="10" type="ORF">LAQU0_S06e05248g</name>
</gene>
<feature type="transmembrane region" description="Helical" evidence="8">
    <location>
        <begin position="146"/>
        <end position="168"/>
    </location>
</feature>
<feature type="transmembrane region" description="Helical" evidence="8">
    <location>
        <begin position="272"/>
        <end position="293"/>
    </location>
</feature>
<protein>
    <submittedName>
        <fullName evidence="10">LAQU0S06e05248g1_1</fullName>
    </submittedName>
</protein>
<evidence type="ECO:0000256" key="8">
    <source>
        <dbReference type="SAM" id="Phobius"/>
    </source>
</evidence>
<dbReference type="PANTHER" id="PTHR48022:SF7">
    <property type="entry name" value="MAJOR FACILITATOR SUPERFAMILY (MFS) PROFILE DOMAIN-CONTAINING PROTEIN-RELATED"/>
    <property type="match status" value="1"/>
</dbReference>
<dbReference type="PANTHER" id="PTHR48022">
    <property type="entry name" value="PLASTIDIC GLUCOSE TRANSPORTER 4"/>
    <property type="match status" value="1"/>
</dbReference>
<dbReference type="PRINTS" id="PR00171">
    <property type="entry name" value="SUGRTRNSPORT"/>
</dbReference>
<dbReference type="InterPro" id="IPR036259">
    <property type="entry name" value="MFS_trans_sf"/>
</dbReference>
<evidence type="ECO:0000256" key="7">
    <source>
        <dbReference type="SAM" id="MobiDB-lite"/>
    </source>
</evidence>
<evidence type="ECO:0000256" key="4">
    <source>
        <dbReference type="ARBA" id="ARBA00022692"/>
    </source>
</evidence>
<dbReference type="InterPro" id="IPR003663">
    <property type="entry name" value="Sugar/inositol_transpt"/>
</dbReference>
<evidence type="ECO:0000259" key="9">
    <source>
        <dbReference type="PROSITE" id="PS50850"/>
    </source>
</evidence>
<dbReference type="InterPro" id="IPR020846">
    <property type="entry name" value="MFS_dom"/>
</dbReference>
<dbReference type="PROSITE" id="PS00217">
    <property type="entry name" value="SUGAR_TRANSPORT_2"/>
    <property type="match status" value="1"/>
</dbReference>
<feature type="transmembrane region" description="Helical" evidence="8">
    <location>
        <begin position="300"/>
        <end position="323"/>
    </location>
</feature>
<keyword evidence="11" id="KW-1185">Reference proteome</keyword>
<evidence type="ECO:0000256" key="5">
    <source>
        <dbReference type="ARBA" id="ARBA00022989"/>
    </source>
</evidence>
<feature type="transmembrane region" description="Helical" evidence="8">
    <location>
        <begin position="343"/>
        <end position="371"/>
    </location>
</feature>
<feature type="transmembrane region" description="Helical" evidence="8">
    <location>
        <begin position="383"/>
        <end position="405"/>
    </location>
</feature>
<keyword evidence="4 8" id="KW-0812">Transmembrane</keyword>
<dbReference type="OrthoDB" id="4142200at2759"/>
<keyword evidence="3" id="KW-0813">Transport</keyword>
<feature type="transmembrane region" description="Helical" evidence="8">
    <location>
        <begin position="25"/>
        <end position="48"/>
    </location>
</feature>
<dbReference type="InterPro" id="IPR005829">
    <property type="entry name" value="Sugar_transporter_CS"/>
</dbReference>
<feature type="domain" description="Major facilitator superfamily (MFS) profile" evidence="9">
    <location>
        <begin position="1"/>
        <end position="436"/>
    </location>
</feature>
<dbReference type="Proteomes" id="UP000236544">
    <property type="component" value="Unassembled WGS sequence"/>
</dbReference>
<dbReference type="Gene3D" id="1.20.1250.20">
    <property type="entry name" value="MFS general substrate transporter like domains"/>
    <property type="match status" value="1"/>
</dbReference>
<evidence type="ECO:0000256" key="2">
    <source>
        <dbReference type="ARBA" id="ARBA00010992"/>
    </source>
</evidence>
<dbReference type="InterPro" id="IPR050360">
    <property type="entry name" value="MFS_Sugar_Transporters"/>
</dbReference>
<feature type="transmembrane region" description="Helical" evidence="8">
    <location>
        <begin position="86"/>
        <end position="107"/>
    </location>
</feature>
<feature type="transmembrane region" description="Helical" evidence="8">
    <location>
        <begin position="119"/>
        <end position="140"/>
    </location>
</feature>
<feature type="transmembrane region" description="Helical" evidence="8">
    <location>
        <begin position="60"/>
        <end position="80"/>
    </location>
</feature>
<dbReference type="GO" id="GO:0016020">
    <property type="term" value="C:membrane"/>
    <property type="evidence" value="ECO:0007669"/>
    <property type="project" value="UniProtKB-SubCell"/>
</dbReference>
<feature type="compositionally biased region" description="Polar residues" evidence="7">
    <location>
        <begin position="463"/>
        <end position="478"/>
    </location>
</feature>
<feature type="transmembrane region" description="Helical" evidence="8">
    <location>
        <begin position="236"/>
        <end position="260"/>
    </location>
</feature>
<organism evidence="10 11">
    <name type="scientific">Lachancea quebecensis</name>
    <dbReference type="NCBI Taxonomy" id="1654605"/>
    <lineage>
        <taxon>Eukaryota</taxon>
        <taxon>Fungi</taxon>
        <taxon>Dikarya</taxon>
        <taxon>Ascomycota</taxon>
        <taxon>Saccharomycotina</taxon>
        <taxon>Saccharomycetes</taxon>
        <taxon>Saccharomycetales</taxon>
        <taxon>Saccharomycetaceae</taxon>
        <taxon>Lachancea</taxon>
    </lineage>
</organism>
<reference evidence="11" key="1">
    <citation type="submission" date="2015-10" db="EMBL/GenBank/DDBJ databases">
        <authorList>
            <person name="Devillers H."/>
        </authorList>
    </citation>
    <scope>NUCLEOTIDE SEQUENCE [LARGE SCALE GENOMIC DNA]</scope>
</reference>
<comment type="similarity">
    <text evidence="2">Belongs to the major facilitator superfamily. Sugar transporter (TC 2.A.1.1) family.</text>
</comment>
<dbReference type="PROSITE" id="PS50850">
    <property type="entry name" value="MFS"/>
    <property type="match status" value="1"/>
</dbReference>
<comment type="subcellular location">
    <subcellularLocation>
        <location evidence="1">Membrane</location>
        <topology evidence="1">Multi-pass membrane protein</topology>
    </subcellularLocation>
</comment>
<keyword evidence="5 8" id="KW-1133">Transmembrane helix</keyword>
<sequence length="478" mass="52264">MDVSSMTVFLSSYYFNQYFNFPGPVLQGLITGANPVGGLVGCVLFGIITDKLGRAPTFRVLALVWILGSIISASVLNVWMLIAGRFVRGIAVGSFSVLLPVYIGEVVPEQRRGLATSVVQLALTSAILVVFFVCFLLNYFEHQYSFRIAWGLEMVPALLLFVLSFSLLESPKWLASHGKYDQARSILQFSGIVEHGDSVGADETPVTKIDILELYGGSQKTSYGDLFSRKLRKHTVVSVTVQVLVQVCGINILMFYIVYICEMIGLRGGRKLAAASVPYFINVVFTCIPMALLDRLERKAVVAFGGLSLGFIMGLIGAIMGWFGHSVLPVNGNATIVWEITGAPGLLILLLCFLFVALFASTLSCCAWLYSSEVLPRDAKSKGMALCMAASWFLNSCLTFTAPLLLRKIKWITFVLLGSTTVLLSIVVAIWFPETKGLSEDQIKQIFEKPDIEIDMGEKANYSDETNTRSSAPSPVAS</sequence>
<dbReference type="AlphaFoldDB" id="A0A0P1KRI9"/>